<dbReference type="AlphaFoldDB" id="A0A2G2UW62"/>
<protein>
    <submittedName>
        <fullName evidence="3">Uncharacterized protein</fullName>
    </submittedName>
</protein>
<dbReference type="PANTHER" id="PTHR34723">
    <property type="entry name" value="PROTEIN CBG17025"/>
    <property type="match status" value="1"/>
</dbReference>
<dbReference type="PANTHER" id="PTHR34723:SF8">
    <property type="entry name" value="PROTEIN CBG17025"/>
    <property type="match status" value="1"/>
</dbReference>
<dbReference type="Proteomes" id="UP000224567">
    <property type="component" value="Unassembled WGS sequence"/>
</dbReference>
<keyword evidence="2" id="KW-0732">Signal</keyword>
<evidence type="ECO:0000313" key="4">
    <source>
        <dbReference type="Proteomes" id="UP000224567"/>
    </source>
</evidence>
<comment type="caution">
    <text evidence="3">The sequence shown here is derived from an EMBL/GenBank/DDBJ whole genome shotgun (WGS) entry which is preliminary data.</text>
</comment>
<reference evidence="4" key="2">
    <citation type="journal article" date="2017" name="J. Anim. Genet.">
        <title>Multiple reference genome sequences of hot pepper reveal the massive evolution of plant disease resistance genes by retroduplication.</title>
        <authorList>
            <person name="Kim S."/>
            <person name="Park J."/>
            <person name="Yeom S.-I."/>
            <person name="Kim Y.-M."/>
            <person name="Seo E."/>
            <person name="Kim K.-T."/>
            <person name="Kim M.-S."/>
            <person name="Lee J.M."/>
            <person name="Cheong K."/>
            <person name="Shin H.-S."/>
            <person name="Kim S.-B."/>
            <person name="Han K."/>
            <person name="Lee J."/>
            <person name="Park M."/>
            <person name="Lee H.-A."/>
            <person name="Lee H.-Y."/>
            <person name="Lee Y."/>
            <person name="Oh S."/>
            <person name="Lee J.H."/>
            <person name="Choi E."/>
            <person name="Choi E."/>
            <person name="Lee S.E."/>
            <person name="Jeon J."/>
            <person name="Kim H."/>
            <person name="Choi G."/>
            <person name="Song H."/>
            <person name="Lee J."/>
            <person name="Lee S.-C."/>
            <person name="Kwon J.-K."/>
            <person name="Lee H.-Y."/>
            <person name="Koo N."/>
            <person name="Hong Y."/>
            <person name="Kim R.W."/>
            <person name="Kang W.-H."/>
            <person name="Huh J.H."/>
            <person name="Kang B.-C."/>
            <person name="Yang T.-J."/>
            <person name="Lee Y.-H."/>
            <person name="Bennetzen J.L."/>
            <person name="Choi D."/>
        </authorList>
    </citation>
    <scope>NUCLEOTIDE SEQUENCE [LARGE SCALE GENOMIC DNA]</scope>
    <source>
        <strain evidence="4">cv. PBC81</strain>
    </source>
</reference>
<feature type="region of interest" description="Disordered" evidence="1">
    <location>
        <begin position="171"/>
        <end position="190"/>
    </location>
</feature>
<organism evidence="3 4">
    <name type="scientific">Capsicum baccatum</name>
    <name type="common">Peruvian pepper</name>
    <dbReference type="NCBI Taxonomy" id="33114"/>
    <lineage>
        <taxon>Eukaryota</taxon>
        <taxon>Viridiplantae</taxon>
        <taxon>Streptophyta</taxon>
        <taxon>Embryophyta</taxon>
        <taxon>Tracheophyta</taxon>
        <taxon>Spermatophyta</taxon>
        <taxon>Magnoliopsida</taxon>
        <taxon>eudicotyledons</taxon>
        <taxon>Gunneridae</taxon>
        <taxon>Pentapetalae</taxon>
        <taxon>asterids</taxon>
        <taxon>lamiids</taxon>
        <taxon>Solanales</taxon>
        <taxon>Solanaceae</taxon>
        <taxon>Solanoideae</taxon>
        <taxon>Capsiceae</taxon>
        <taxon>Capsicum</taxon>
    </lineage>
</organism>
<evidence type="ECO:0000313" key="3">
    <source>
        <dbReference type="EMBL" id="PHT24959.1"/>
    </source>
</evidence>
<feature type="chain" id="PRO_5013659831" evidence="2">
    <location>
        <begin position="16"/>
        <end position="190"/>
    </location>
</feature>
<sequence>MAPWCLDALVPWCHGACVPQCHGVAPPRCHGALVPWCLSALVQWRHGALVPRCTDIQLDKDTTMAGLYTFVDVRHWRRLQHCTRRSQKPLIVACLHAPTLFSVFHRALMPYSESRKTSYCDAVVFRERPLDIVSLTVWNGTHATLEKQEANSGEDGWIGWGGTNQSDKGLNLSGSWQQGHSATYNTPSRI</sequence>
<evidence type="ECO:0000256" key="1">
    <source>
        <dbReference type="SAM" id="MobiDB-lite"/>
    </source>
</evidence>
<name>A0A2G2UW62_CAPBA</name>
<gene>
    <name evidence="3" type="ORF">CQW23_35387</name>
</gene>
<reference evidence="3 4" key="1">
    <citation type="journal article" date="2017" name="Genome Biol.">
        <title>New reference genome sequences of hot pepper reveal the massive evolution of plant disease-resistance genes by retroduplication.</title>
        <authorList>
            <person name="Kim S."/>
            <person name="Park J."/>
            <person name="Yeom S.I."/>
            <person name="Kim Y.M."/>
            <person name="Seo E."/>
            <person name="Kim K.T."/>
            <person name="Kim M.S."/>
            <person name="Lee J.M."/>
            <person name="Cheong K."/>
            <person name="Shin H.S."/>
            <person name="Kim S.B."/>
            <person name="Han K."/>
            <person name="Lee J."/>
            <person name="Park M."/>
            <person name="Lee H.A."/>
            <person name="Lee H.Y."/>
            <person name="Lee Y."/>
            <person name="Oh S."/>
            <person name="Lee J.H."/>
            <person name="Choi E."/>
            <person name="Choi E."/>
            <person name="Lee S.E."/>
            <person name="Jeon J."/>
            <person name="Kim H."/>
            <person name="Choi G."/>
            <person name="Song H."/>
            <person name="Lee J."/>
            <person name="Lee S.C."/>
            <person name="Kwon J.K."/>
            <person name="Lee H.Y."/>
            <person name="Koo N."/>
            <person name="Hong Y."/>
            <person name="Kim R.W."/>
            <person name="Kang W.H."/>
            <person name="Huh J.H."/>
            <person name="Kang B.C."/>
            <person name="Yang T.J."/>
            <person name="Lee Y.H."/>
            <person name="Bennetzen J.L."/>
            <person name="Choi D."/>
        </authorList>
    </citation>
    <scope>NUCLEOTIDE SEQUENCE [LARGE SCALE GENOMIC DNA]</scope>
    <source>
        <strain evidence="4">cv. PBC81</strain>
    </source>
</reference>
<accession>A0A2G2UW62</accession>
<feature type="signal peptide" evidence="2">
    <location>
        <begin position="1"/>
        <end position="15"/>
    </location>
</feature>
<keyword evidence="4" id="KW-1185">Reference proteome</keyword>
<dbReference type="EMBL" id="MLFT02003912">
    <property type="protein sequence ID" value="PHT24959.1"/>
    <property type="molecule type" value="Genomic_DNA"/>
</dbReference>
<proteinExistence type="predicted"/>
<evidence type="ECO:0000256" key="2">
    <source>
        <dbReference type="SAM" id="SignalP"/>
    </source>
</evidence>